<organism evidence="1 2">
    <name type="scientific">Caerostris darwini</name>
    <dbReference type="NCBI Taxonomy" id="1538125"/>
    <lineage>
        <taxon>Eukaryota</taxon>
        <taxon>Metazoa</taxon>
        <taxon>Ecdysozoa</taxon>
        <taxon>Arthropoda</taxon>
        <taxon>Chelicerata</taxon>
        <taxon>Arachnida</taxon>
        <taxon>Araneae</taxon>
        <taxon>Araneomorphae</taxon>
        <taxon>Entelegynae</taxon>
        <taxon>Araneoidea</taxon>
        <taxon>Araneidae</taxon>
        <taxon>Caerostris</taxon>
    </lineage>
</organism>
<dbReference type="PANTHER" id="PTHR19446">
    <property type="entry name" value="REVERSE TRANSCRIPTASES"/>
    <property type="match status" value="1"/>
</dbReference>
<dbReference type="GO" id="GO:0046982">
    <property type="term" value="F:protein heterodimerization activity"/>
    <property type="evidence" value="ECO:0007669"/>
    <property type="project" value="InterPro"/>
</dbReference>
<comment type="caution">
    <text evidence="1">The sequence shown here is derived from an EMBL/GenBank/DDBJ whole genome shotgun (WGS) entry which is preliminary data.</text>
</comment>
<proteinExistence type="predicted"/>
<dbReference type="Proteomes" id="UP001054837">
    <property type="component" value="Unassembled WGS sequence"/>
</dbReference>
<gene>
    <name evidence="1" type="primary">pol_2507</name>
    <name evidence="1" type="ORF">CDAR_407142</name>
</gene>
<accession>A0AAV4Q453</accession>
<evidence type="ECO:0000313" key="2">
    <source>
        <dbReference type="Proteomes" id="UP001054837"/>
    </source>
</evidence>
<dbReference type="SUPFAM" id="SSF47113">
    <property type="entry name" value="Histone-fold"/>
    <property type="match status" value="1"/>
</dbReference>
<dbReference type="AlphaFoldDB" id="A0AAV4Q453"/>
<dbReference type="EMBL" id="BPLQ01003766">
    <property type="protein sequence ID" value="GIY02906.1"/>
    <property type="molecule type" value="Genomic_DNA"/>
</dbReference>
<reference evidence="1 2" key="1">
    <citation type="submission" date="2021-06" db="EMBL/GenBank/DDBJ databases">
        <title>Caerostris darwini draft genome.</title>
        <authorList>
            <person name="Kono N."/>
            <person name="Arakawa K."/>
        </authorList>
    </citation>
    <scope>NUCLEOTIDE SEQUENCE [LARGE SCALE GENOMIC DNA]</scope>
</reference>
<protein>
    <submittedName>
        <fullName evidence="1">Retrovirus-related Pol polyprotein from type-2 retrotransposable element R2DM</fullName>
    </submittedName>
</protein>
<name>A0AAV4Q453_9ARAC</name>
<dbReference type="InterPro" id="IPR009072">
    <property type="entry name" value="Histone-fold"/>
</dbReference>
<sequence length="525" mass="60885">MTPFEEIVEELRRDYHSAVLSEQVPVCSSFPIEDYRKDLWANARRETSRLHLRRFFRAFQRDVTLNMTPFEEIVEELRRDYHSAVLSEQRDVTLNMTPFEEIVEELRRDYHSAVLSEQVPVCSSFLIQDYLKDLWANARLVTEKDRRKVVTKHDITSVLYKRAEYQGAVLSNQNISTIGVLWSRPLQPGAHPLQSTKGDYLKDLWANARLVTEKDRRKVVNKYDIMSALYKRAEYQGAVLSNQVPIHCSLLKEEYLKDLWANARRETSRLHLRSTIHQVEDSECFPSHFRPPCVTQSTTEEERQRVEPPALSHDTVVLYLQTLRSGTFSLTPPFDFLKLTFLQCKRRFFSAGGLENHLYTVHDVRLDTHDDPLLKTARSAVCDVLPPPELLSFRLAYNHWRSLDPRALLLTKLFNCCIHLRTIPRSWKESTTTLLPKSGDAPKLLHEVLSPTQKGFTPFDSVMEHNFVLQRRIEQARASKTNICLAFLDISNAFGALPRSAIRDRDAKVARRLNSKQRLARPSAD</sequence>
<evidence type="ECO:0000313" key="1">
    <source>
        <dbReference type="EMBL" id="GIY02906.1"/>
    </source>
</evidence>
<keyword evidence="2" id="KW-1185">Reference proteome</keyword>